<dbReference type="InterPro" id="IPR016032">
    <property type="entry name" value="Sig_transdc_resp-reg_C-effctor"/>
</dbReference>
<dbReference type="EMBL" id="BAABGJ010000007">
    <property type="protein sequence ID" value="GAA4332495.1"/>
    <property type="molecule type" value="Genomic_DNA"/>
</dbReference>
<sequence>MNVLLVEDQPVVSEATADKIARNPRVASIHVCATAQLARQALESQSDRWGLIFLDLDVPGAAGLSLAMEIERLGLASITCILTGSQRPDYIAQIQATGFLGYILKAMEVQALVRALDSVLIGEKVFPAANAQTTNIPRLTVRQTQCLQLVSEGKSTKQIAQILQLHAGTVNYHIDSAMDALVVNSRAHAVQRALQFGLLMLDGVQP</sequence>
<gene>
    <name evidence="5" type="ORF">GCM10023165_07120</name>
</gene>
<proteinExistence type="predicted"/>
<comment type="caution">
    <text evidence="5">The sequence shown here is derived from an EMBL/GenBank/DDBJ whole genome shotgun (WGS) entry which is preliminary data.</text>
</comment>
<dbReference type="Gene3D" id="1.10.10.10">
    <property type="entry name" value="Winged helix-like DNA-binding domain superfamily/Winged helix DNA-binding domain"/>
    <property type="match status" value="1"/>
</dbReference>
<evidence type="ECO:0000313" key="5">
    <source>
        <dbReference type="EMBL" id="GAA4332495.1"/>
    </source>
</evidence>
<accession>A0ABP8H0C0</accession>
<protein>
    <submittedName>
        <fullName evidence="5">Response regulator transcription factor</fullName>
    </submittedName>
</protein>
<evidence type="ECO:0000259" key="3">
    <source>
        <dbReference type="PROSITE" id="PS50043"/>
    </source>
</evidence>
<dbReference type="InterPro" id="IPR036388">
    <property type="entry name" value="WH-like_DNA-bd_sf"/>
</dbReference>
<dbReference type="PANTHER" id="PTHR45566:SF1">
    <property type="entry name" value="HTH-TYPE TRANSCRIPTIONAL REGULATOR YHJB-RELATED"/>
    <property type="match status" value="1"/>
</dbReference>
<keyword evidence="2" id="KW-0597">Phosphoprotein</keyword>
<dbReference type="Pfam" id="PF00072">
    <property type="entry name" value="Response_reg"/>
    <property type="match status" value="1"/>
</dbReference>
<dbReference type="InterPro" id="IPR011006">
    <property type="entry name" value="CheY-like_superfamily"/>
</dbReference>
<dbReference type="PROSITE" id="PS50043">
    <property type="entry name" value="HTH_LUXR_2"/>
    <property type="match status" value="1"/>
</dbReference>
<dbReference type="SMART" id="SM00448">
    <property type="entry name" value="REC"/>
    <property type="match status" value="1"/>
</dbReference>
<evidence type="ECO:0000256" key="2">
    <source>
        <dbReference type="PROSITE-ProRule" id="PRU00169"/>
    </source>
</evidence>
<organism evidence="5 6">
    <name type="scientific">Variovorax defluvii</name>
    <dbReference type="NCBI Taxonomy" id="913761"/>
    <lineage>
        <taxon>Bacteria</taxon>
        <taxon>Pseudomonadati</taxon>
        <taxon>Pseudomonadota</taxon>
        <taxon>Betaproteobacteria</taxon>
        <taxon>Burkholderiales</taxon>
        <taxon>Comamonadaceae</taxon>
        <taxon>Variovorax</taxon>
    </lineage>
</organism>
<dbReference type="SUPFAM" id="SSF46894">
    <property type="entry name" value="C-terminal effector domain of the bipartite response regulators"/>
    <property type="match status" value="1"/>
</dbReference>
<name>A0ABP8H0C0_9BURK</name>
<keyword evidence="1" id="KW-0238">DNA-binding</keyword>
<evidence type="ECO:0000256" key="1">
    <source>
        <dbReference type="ARBA" id="ARBA00023125"/>
    </source>
</evidence>
<dbReference type="PROSITE" id="PS50110">
    <property type="entry name" value="RESPONSE_REGULATORY"/>
    <property type="match status" value="1"/>
</dbReference>
<dbReference type="InterPro" id="IPR051015">
    <property type="entry name" value="EvgA-like"/>
</dbReference>
<dbReference type="Pfam" id="PF00196">
    <property type="entry name" value="GerE"/>
    <property type="match status" value="1"/>
</dbReference>
<evidence type="ECO:0000313" key="6">
    <source>
        <dbReference type="Proteomes" id="UP001500975"/>
    </source>
</evidence>
<feature type="modified residue" description="4-aspartylphosphate" evidence="2">
    <location>
        <position position="55"/>
    </location>
</feature>
<reference evidence="6" key="1">
    <citation type="journal article" date="2019" name="Int. J. Syst. Evol. Microbiol.">
        <title>The Global Catalogue of Microorganisms (GCM) 10K type strain sequencing project: providing services to taxonomists for standard genome sequencing and annotation.</title>
        <authorList>
            <consortium name="The Broad Institute Genomics Platform"/>
            <consortium name="The Broad Institute Genome Sequencing Center for Infectious Disease"/>
            <person name="Wu L."/>
            <person name="Ma J."/>
        </authorList>
    </citation>
    <scope>NUCLEOTIDE SEQUENCE [LARGE SCALE GENOMIC DNA]</scope>
    <source>
        <strain evidence="6">JCM 17804</strain>
    </source>
</reference>
<keyword evidence="6" id="KW-1185">Reference proteome</keyword>
<dbReference type="PANTHER" id="PTHR45566">
    <property type="entry name" value="HTH-TYPE TRANSCRIPTIONAL REGULATOR YHJB-RELATED"/>
    <property type="match status" value="1"/>
</dbReference>
<dbReference type="SMART" id="SM00421">
    <property type="entry name" value="HTH_LUXR"/>
    <property type="match status" value="1"/>
</dbReference>
<feature type="domain" description="Response regulatory" evidence="4">
    <location>
        <begin position="2"/>
        <end position="120"/>
    </location>
</feature>
<dbReference type="SUPFAM" id="SSF52172">
    <property type="entry name" value="CheY-like"/>
    <property type="match status" value="1"/>
</dbReference>
<feature type="domain" description="HTH luxR-type" evidence="3">
    <location>
        <begin position="132"/>
        <end position="197"/>
    </location>
</feature>
<dbReference type="Proteomes" id="UP001500975">
    <property type="component" value="Unassembled WGS sequence"/>
</dbReference>
<dbReference type="Gene3D" id="3.40.50.2300">
    <property type="match status" value="1"/>
</dbReference>
<dbReference type="CDD" id="cd06170">
    <property type="entry name" value="LuxR_C_like"/>
    <property type="match status" value="1"/>
</dbReference>
<dbReference type="RefSeq" id="WP_345535939.1">
    <property type="nucleotide sequence ID" value="NZ_BAABGJ010000007.1"/>
</dbReference>
<dbReference type="PRINTS" id="PR00038">
    <property type="entry name" value="HTHLUXR"/>
</dbReference>
<dbReference type="InterPro" id="IPR000792">
    <property type="entry name" value="Tscrpt_reg_LuxR_C"/>
</dbReference>
<evidence type="ECO:0000259" key="4">
    <source>
        <dbReference type="PROSITE" id="PS50110"/>
    </source>
</evidence>
<dbReference type="InterPro" id="IPR001789">
    <property type="entry name" value="Sig_transdc_resp-reg_receiver"/>
</dbReference>